<evidence type="ECO:0000313" key="3">
    <source>
        <dbReference type="Proteomes" id="UP000004550"/>
    </source>
</evidence>
<dbReference type="GO" id="GO:0016787">
    <property type="term" value="F:hydrolase activity"/>
    <property type="evidence" value="ECO:0007669"/>
    <property type="project" value="UniProtKB-KW"/>
</dbReference>
<organism evidence="2 3">
    <name type="scientific">Sphingobium indicum (strain DSM 16412 / CCM 7286 / MTCC 6364 / B90A)</name>
    <dbReference type="NCBI Taxonomy" id="861109"/>
    <lineage>
        <taxon>Bacteria</taxon>
        <taxon>Pseudomonadati</taxon>
        <taxon>Pseudomonadota</taxon>
        <taxon>Alphaproteobacteria</taxon>
        <taxon>Sphingomonadales</taxon>
        <taxon>Sphingomonadaceae</taxon>
        <taxon>Sphingobium</taxon>
    </lineage>
</organism>
<dbReference type="Gene3D" id="3.40.710.10">
    <property type="entry name" value="DD-peptidase/beta-lactamase superfamily"/>
    <property type="match status" value="1"/>
</dbReference>
<proteinExistence type="predicted"/>
<dbReference type="KEGG" id="sinb:SIDU_04370"/>
<keyword evidence="2" id="KW-0378">Hydrolase</keyword>
<dbReference type="EMBL" id="CP013070">
    <property type="protein sequence ID" value="APL93809.1"/>
    <property type="molecule type" value="Genomic_DNA"/>
</dbReference>
<dbReference type="RefSeq" id="WP_025771893.1">
    <property type="nucleotide sequence ID" value="NZ_CP013070.1"/>
</dbReference>
<evidence type="ECO:0000259" key="1">
    <source>
        <dbReference type="Pfam" id="PF00144"/>
    </source>
</evidence>
<dbReference type="PANTHER" id="PTHR43283:SF3">
    <property type="entry name" value="BETA-LACTAMASE FAMILY PROTEIN (AFU_ORTHOLOGUE AFUA_5G07500)"/>
    <property type="match status" value="1"/>
</dbReference>
<dbReference type="PANTHER" id="PTHR43283">
    <property type="entry name" value="BETA-LACTAMASE-RELATED"/>
    <property type="match status" value="1"/>
</dbReference>
<dbReference type="SUPFAM" id="SSF56601">
    <property type="entry name" value="beta-lactamase/transpeptidase-like"/>
    <property type="match status" value="1"/>
</dbReference>
<dbReference type="InterPro" id="IPR001466">
    <property type="entry name" value="Beta-lactam-related"/>
</dbReference>
<name>A0A1L5BLQ5_SPHIB</name>
<sequence length="401" mass="44304">MELTGRVDAEAAQAAGMDAGKLQALADILHDRYVAPGKLPHMHLLVSRDEQPIMSVHSGIARATGEPLAEDALYRIASMTKPVTSVAFMMLVEQGLVALDDPVTKILPEFADLAVGADGSGRMRRPMLMIDLLRHTSGLTYGLQRQTAIDARYRDLGLDEFQQKRGSDEFIAALAALPLEFSPGERWNYSVSTDVLGVVVERLGGLDLERCFQERIFDPLGMPDTFFELPEDRVERMTDAWQWGPDGTLSLYDRGARSGWRRPLRLRSGGGGLISSVADYHRFARMLLRGGELDGARLLKPETVAAMHANHLPGGADLSSLSSSMFSEADYAGVGFGLGFATDLRTREYYWGGVFSTFFFIDPAERLIGIFMTQHFPSSIHPVRRELRQGIRNAIIESRAD</sequence>
<reference evidence="2 3" key="1">
    <citation type="journal article" date="2012" name="J. Bacteriol.">
        <title>Genome sequence of Sphingobium indicum B90A, a hexachlorocyclohexane-degrading bacterium.</title>
        <authorList>
            <person name="Anand S."/>
            <person name="Sangwan N."/>
            <person name="Lata P."/>
            <person name="Kaur J."/>
            <person name="Dua A."/>
            <person name="Singh A.K."/>
            <person name="Verma M."/>
            <person name="Kaur J."/>
            <person name="Khurana J.P."/>
            <person name="Khurana P."/>
            <person name="Mathur S."/>
            <person name="Lal R."/>
        </authorList>
    </citation>
    <scope>NUCLEOTIDE SEQUENCE [LARGE SCALE GENOMIC DNA]</scope>
    <source>
        <strain evidence="3">DSM 16412 / CCM 7286 / MTCC 6364 / B90A</strain>
    </source>
</reference>
<gene>
    <name evidence="2" type="ORF">SIDU_04370</name>
</gene>
<accession>A0A1L5BLQ5</accession>
<evidence type="ECO:0000313" key="2">
    <source>
        <dbReference type="EMBL" id="APL93809.1"/>
    </source>
</evidence>
<feature type="domain" description="Beta-lactamase-related" evidence="1">
    <location>
        <begin position="34"/>
        <end position="386"/>
    </location>
</feature>
<dbReference type="AlphaFoldDB" id="A0A1L5BLQ5"/>
<dbReference type="InterPro" id="IPR050789">
    <property type="entry name" value="Diverse_Enzym_Activities"/>
</dbReference>
<dbReference type="Pfam" id="PF00144">
    <property type="entry name" value="Beta-lactamase"/>
    <property type="match status" value="1"/>
</dbReference>
<dbReference type="Proteomes" id="UP000004550">
    <property type="component" value="Chromosome"/>
</dbReference>
<protein>
    <submittedName>
        <fullName evidence="2">Serine hydrolase</fullName>
    </submittedName>
</protein>
<dbReference type="InterPro" id="IPR012338">
    <property type="entry name" value="Beta-lactam/transpept-like"/>
</dbReference>